<dbReference type="AlphaFoldDB" id="A0A1I7TI43"/>
<keyword evidence="1" id="KW-0175">Coiled coil</keyword>
<proteinExistence type="predicted"/>
<evidence type="ECO:0000313" key="3">
    <source>
        <dbReference type="Proteomes" id="UP000095282"/>
    </source>
</evidence>
<accession>A0A1I7TI43</accession>
<reference evidence="4" key="1">
    <citation type="submission" date="2016-11" db="UniProtKB">
        <authorList>
            <consortium name="WormBaseParasite"/>
        </authorList>
    </citation>
    <scope>IDENTIFICATION</scope>
</reference>
<dbReference type="WBParaSite" id="Csp11.Scaffold620.g6155.t1">
    <property type="protein sequence ID" value="Csp11.Scaffold620.g6155.t1"/>
    <property type="gene ID" value="Csp11.Scaffold620.g6155"/>
</dbReference>
<evidence type="ECO:0000256" key="1">
    <source>
        <dbReference type="SAM" id="Coils"/>
    </source>
</evidence>
<protein>
    <submittedName>
        <fullName evidence="4">Uncharacterized protein</fullName>
    </submittedName>
</protein>
<evidence type="ECO:0000313" key="4">
    <source>
        <dbReference type="WBParaSite" id="Csp11.Scaffold620.g6155.t1"/>
    </source>
</evidence>
<dbReference type="Proteomes" id="UP000095282">
    <property type="component" value="Unplaced"/>
</dbReference>
<feature type="compositionally biased region" description="Acidic residues" evidence="2">
    <location>
        <begin position="1"/>
        <end position="11"/>
    </location>
</feature>
<sequence>MFSEEIQEEQEGVNQVDRPIQMPNQAAYYPGPGGFVYPAPPQFHSQPPMQQNPQENKRLEKVAEGAARVQRSESEAEKKKIKEEAAKKLVEYEKKVEELEEKGSAQQVEIATLQIKRIEGAGETIPKYYN</sequence>
<name>A0A1I7TI43_9PELO</name>
<keyword evidence="3" id="KW-1185">Reference proteome</keyword>
<evidence type="ECO:0000256" key="2">
    <source>
        <dbReference type="SAM" id="MobiDB-lite"/>
    </source>
</evidence>
<organism evidence="3 4">
    <name type="scientific">Caenorhabditis tropicalis</name>
    <dbReference type="NCBI Taxonomy" id="1561998"/>
    <lineage>
        <taxon>Eukaryota</taxon>
        <taxon>Metazoa</taxon>
        <taxon>Ecdysozoa</taxon>
        <taxon>Nematoda</taxon>
        <taxon>Chromadorea</taxon>
        <taxon>Rhabditida</taxon>
        <taxon>Rhabditina</taxon>
        <taxon>Rhabditomorpha</taxon>
        <taxon>Rhabditoidea</taxon>
        <taxon>Rhabditidae</taxon>
        <taxon>Peloderinae</taxon>
        <taxon>Caenorhabditis</taxon>
    </lineage>
</organism>
<feature type="region of interest" description="Disordered" evidence="2">
    <location>
        <begin position="1"/>
        <end position="56"/>
    </location>
</feature>
<feature type="compositionally biased region" description="Polar residues" evidence="2">
    <location>
        <begin position="43"/>
        <end position="54"/>
    </location>
</feature>
<feature type="coiled-coil region" evidence="1">
    <location>
        <begin position="71"/>
        <end position="116"/>
    </location>
</feature>